<name>A0A1D1W049_RAMVA</name>
<dbReference type="AlphaFoldDB" id="A0A1D1W049"/>
<feature type="region of interest" description="Disordered" evidence="1">
    <location>
        <begin position="271"/>
        <end position="309"/>
    </location>
</feature>
<accession>A0A1D1W049</accession>
<dbReference type="EMBL" id="BDGG01000014">
    <property type="protein sequence ID" value="GAV06987.1"/>
    <property type="molecule type" value="Genomic_DNA"/>
</dbReference>
<organism evidence="2 3">
    <name type="scientific">Ramazzottius varieornatus</name>
    <name type="common">Water bear</name>
    <name type="synonym">Tardigrade</name>
    <dbReference type="NCBI Taxonomy" id="947166"/>
    <lineage>
        <taxon>Eukaryota</taxon>
        <taxon>Metazoa</taxon>
        <taxon>Ecdysozoa</taxon>
        <taxon>Tardigrada</taxon>
        <taxon>Eutardigrada</taxon>
        <taxon>Parachela</taxon>
        <taxon>Hypsibioidea</taxon>
        <taxon>Ramazzottiidae</taxon>
        <taxon>Ramazzottius</taxon>
    </lineage>
</organism>
<proteinExistence type="predicted"/>
<dbReference type="OrthoDB" id="10558664at2759"/>
<keyword evidence="3" id="KW-1185">Reference proteome</keyword>
<protein>
    <submittedName>
        <fullName evidence="2">Uncharacterized protein</fullName>
    </submittedName>
</protein>
<evidence type="ECO:0000256" key="1">
    <source>
        <dbReference type="SAM" id="MobiDB-lite"/>
    </source>
</evidence>
<dbReference type="Proteomes" id="UP000186922">
    <property type="component" value="Unassembled WGS sequence"/>
</dbReference>
<evidence type="ECO:0000313" key="2">
    <source>
        <dbReference type="EMBL" id="GAV06987.1"/>
    </source>
</evidence>
<reference evidence="2 3" key="1">
    <citation type="journal article" date="2016" name="Nat. Commun.">
        <title>Extremotolerant tardigrade genome and improved radiotolerance of human cultured cells by tardigrade-unique protein.</title>
        <authorList>
            <person name="Hashimoto T."/>
            <person name="Horikawa D.D."/>
            <person name="Saito Y."/>
            <person name="Kuwahara H."/>
            <person name="Kozuka-Hata H."/>
            <person name="Shin-I T."/>
            <person name="Minakuchi Y."/>
            <person name="Ohishi K."/>
            <person name="Motoyama A."/>
            <person name="Aizu T."/>
            <person name="Enomoto A."/>
            <person name="Kondo K."/>
            <person name="Tanaka S."/>
            <person name="Hara Y."/>
            <person name="Koshikawa S."/>
            <person name="Sagara H."/>
            <person name="Miura T."/>
            <person name="Yokobori S."/>
            <person name="Miyagawa K."/>
            <person name="Suzuki Y."/>
            <person name="Kubo T."/>
            <person name="Oyama M."/>
            <person name="Kohara Y."/>
            <person name="Fujiyama A."/>
            <person name="Arakawa K."/>
            <person name="Katayama T."/>
            <person name="Toyoda A."/>
            <person name="Kunieda T."/>
        </authorList>
    </citation>
    <scope>NUCLEOTIDE SEQUENCE [LARGE SCALE GENOMIC DNA]</scope>
    <source>
        <strain evidence="2 3">YOKOZUNA-1</strain>
    </source>
</reference>
<gene>
    <name evidence="2" type="primary">RvY_16888-1</name>
    <name evidence="2" type="synonym">RvY_16888.1</name>
    <name evidence="2" type="ORF">RvY_16888</name>
</gene>
<comment type="caution">
    <text evidence="2">The sequence shown here is derived from an EMBL/GenBank/DDBJ whole genome shotgun (WGS) entry which is preliminary data.</text>
</comment>
<sequence length="309" mass="35711">MRTITDEEAFWLRHMEDQPKALALFARLHHLPWPMDGDSKFQKHTMAYRAFIVSIFSLFDHLIEQQCSLCEVCMLMPAAARILRRLALQKTSPTYLGKIIQLEMMLHEKGPRQVSSLSRAYFNQYFKDNQHRILEKLHHYVRTVPREEIHLEDTSLIPPPSAPSVTLHSIDDLETRRVKYQTACEELDKAISEEESKLHGELRDRWEMMQSNKIPTMCGDTKVDAGQGVELEAALFELELHEALTNFLLKTKKDLTVTALGKKYFPLDPNKPKVSVEVPKESVPEPYPTLAPLRWDPTLVKKGPKTKQK</sequence>
<evidence type="ECO:0000313" key="3">
    <source>
        <dbReference type="Proteomes" id="UP000186922"/>
    </source>
</evidence>